<dbReference type="KEGG" id="tut:107363700"/>
<feature type="domain" description="Laminin EGF-like" evidence="4">
    <location>
        <begin position="194"/>
        <end position="227"/>
    </location>
</feature>
<keyword evidence="6" id="KW-1185">Reference proteome</keyword>
<dbReference type="OrthoDB" id="19903at2759"/>
<dbReference type="PROSITE" id="PS01187">
    <property type="entry name" value="EGF_CA"/>
    <property type="match status" value="1"/>
</dbReference>
<dbReference type="OMA" id="MCSNCDA"/>
<dbReference type="eggNOG" id="KOG4260">
    <property type="taxonomic scope" value="Eukaryota"/>
</dbReference>
<dbReference type="AlphaFoldDB" id="T1KFD4"/>
<dbReference type="Proteomes" id="UP000015104">
    <property type="component" value="Unassembled WGS sequence"/>
</dbReference>
<evidence type="ECO:0000256" key="1">
    <source>
        <dbReference type="ARBA" id="ARBA00022536"/>
    </source>
</evidence>
<proteinExistence type="predicted"/>
<dbReference type="SMART" id="SM00261">
    <property type="entry name" value="FU"/>
    <property type="match status" value="2"/>
</dbReference>
<keyword evidence="2" id="KW-1015">Disulfide bond</keyword>
<protein>
    <recommendedName>
        <fullName evidence="4">Laminin EGF-like domain-containing protein</fullName>
    </recommendedName>
</protein>
<dbReference type="InterPro" id="IPR009030">
    <property type="entry name" value="Growth_fac_rcpt_cys_sf"/>
</dbReference>
<dbReference type="SUPFAM" id="SSF57184">
    <property type="entry name" value="Growth factor receptor domain"/>
    <property type="match status" value="1"/>
</dbReference>
<keyword evidence="3" id="KW-0812">Transmembrane</keyword>
<dbReference type="InterPro" id="IPR018097">
    <property type="entry name" value="EGF_Ca-bd_CS"/>
</dbReference>
<reference evidence="6" key="1">
    <citation type="submission" date="2011-08" db="EMBL/GenBank/DDBJ databases">
        <authorList>
            <person name="Rombauts S."/>
        </authorList>
    </citation>
    <scope>NUCLEOTIDE SEQUENCE</scope>
    <source>
        <strain evidence="6">London</strain>
    </source>
</reference>
<evidence type="ECO:0000259" key="4">
    <source>
        <dbReference type="PROSITE" id="PS01248"/>
    </source>
</evidence>
<keyword evidence="3" id="KW-1133">Transmembrane helix</keyword>
<dbReference type="InterPro" id="IPR001881">
    <property type="entry name" value="EGF-like_Ca-bd_dom"/>
</dbReference>
<dbReference type="EnsemblMetazoa" id="tetur10g02720.1">
    <property type="protein sequence ID" value="tetur10g02720.1"/>
    <property type="gene ID" value="tetur10g02720"/>
</dbReference>
<feature type="transmembrane region" description="Helical" evidence="3">
    <location>
        <begin position="354"/>
        <end position="375"/>
    </location>
</feature>
<dbReference type="CDD" id="cd00054">
    <property type="entry name" value="EGF_CA"/>
    <property type="match status" value="1"/>
</dbReference>
<accession>T1KFD4</accession>
<keyword evidence="1" id="KW-0245">EGF-like domain</keyword>
<sequence length="394" mass="44004">MKIECSSLLRSLVINYFSFFLLIFLQINFIITSTPGQPSPSVNPDSSNVKINAKVRVLGPCQLCREVVRSFHRGFKNTDYSNVDHEVAKSTDFKDSSQRLIQIKEKLCSDAKNFEEQCKEFSSKHEQEIDHWWSDERKQGIGLHDYLCIDKGKVCCPDGMFGPNCSFCPGFPEAICNGHGSCKGNGTRKGNGKCVCYVMYKGELCEKCATGYFKISEKDGIEECEKCDKSCLGQCLGSGPKGCHACKEGYIWDTDYGCLDIDECIESPKNPCQHNTFCVNVEGSFQCFECDKACDGCHGDGPDSCTKCAVDFVMKEGICVDTKIRDREVHLEKSRYITYLGLCIATCIIFQKNIYIASIIGLLVALYITAAEYTVRDVTRPSNPLEEVAGKLFE</sequence>
<dbReference type="Gene3D" id="2.10.220.10">
    <property type="entry name" value="Hormone Receptor, Insulin-like Growth Factor Receptor 1, Chain A, domain 2"/>
    <property type="match status" value="1"/>
</dbReference>
<keyword evidence="3" id="KW-0472">Membrane</keyword>
<feature type="transmembrane region" description="Helical" evidence="3">
    <location>
        <begin position="12"/>
        <end position="31"/>
    </location>
</feature>
<gene>
    <name evidence="5" type="primary">107363700</name>
</gene>
<organism evidence="5 6">
    <name type="scientific">Tetranychus urticae</name>
    <name type="common">Two-spotted spider mite</name>
    <dbReference type="NCBI Taxonomy" id="32264"/>
    <lineage>
        <taxon>Eukaryota</taxon>
        <taxon>Metazoa</taxon>
        <taxon>Ecdysozoa</taxon>
        <taxon>Arthropoda</taxon>
        <taxon>Chelicerata</taxon>
        <taxon>Arachnida</taxon>
        <taxon>Acari</taxon>
        <taxon>Acariformes</taxon>
        <taxon>Trombidiformes</taxon>
        <taxon>Prostigmata</taxon>
        <taxon>Eleutherengona</taxon>
        <taxon>Raphignathae</taxon>
        <taxon>Tetranychoidea</taxon>
        <taxon>Tetranychidae</taxon>
        <taxon>Tetranychus</taxon>
    </lineage>
</organism>
<evidence type="ECO:0000256" key="2">
    <source>
        <dbReference type="ARBA" id="ARBA00023157"/>
    </source>
</evidence>
<dbReference type="CDD" id="cd00064">
    <property type="entry name" value="FU"/>
    <property type="match status" value="1"/>
</dbReference>
<evidence type="ECO:0000313" key="5">
    <source>
        <dbReference type="EnsemblMetazoa" id="tetur10g02720.1"/>
    </source>
</evidence>
<dbReference type="SMART" id="SM00179">
    <property type="entry name" value="EGF_CA"/>
    <property type="match status" value="1"/>
</dbReference>
<evidence type="ECO:0000313" key="6">
    <source>
        <dbReference type="Proteomes" id="UP000015104"/>
    </source>
</evidence>
<dbReference type="STRING" id="32264.T1KFD4"/>
<dbReference type="InterPro" id="IPR006212">
    <property type="entry name" value="Furin_repeat"/>
</dbReference>
<dbReference type="EMBL" id="CAEY01000036">
    <property type="status" value="NOT_ANNOTATED_CDS"/>
    <property type="molecule type" value="Genomic_DNA"/>
</dbReference>
<evidence type="ECO:0000256" key="3">
    <source>
        <dbReference type="SAM" id="Phobius"/>
    </source>
</evidence>
<name>T1KFD4_TETUR</name>
<dbReference type="HOGENOM" id="CLU_038974_0_0_1"/>
<dbReference type="GO" id="GO:0005509">
    <property type="term" value="F:calcium ion binding"/>
    <property type="evidence" value="ECO:0007669"/>
    <property type="project" value="InterPro"/>
</dbReference>
<dbReference type="PROSITE" id="PS01248">
    <property type="entry name" value="EGF_LAM_1"/>
    <property type="match status" value="1"/>
</dbReference>
<dbReference type="InterPro" id="IPR002049">
    <property type="entry name" value="LE_dom"/>
</dbReference>
<reference evidence="5" key="2">
    <citation type="submission" date="2015-06" db="UniProtKB">
        <authorList>
            <consortium name="EnsemblMetazoa"/>
        </authorList>
    </citation>
    <scope>IDENTIFICATION</scope>
</reference>